<dbReference type="InterPro" id="IPR040605">
    <property type="entry name" value="Glyco_hydro2_dom5"/>
</dbReference>
<dbReference type="RefSeq" id="WP_286651492.1">
    <property type="nucleotide sequence ID" value="NZ_JACAGK010000030.1"/>
</dbReference>
<dbReference type="PANTHER" id="PTHR42732:SF1">
    <property type="entry name" value="BETA-MANNOSIDASE"/>
    <property type="match status" value="1"/>
</dbReference>
<dbReference type="Gene3D" id="2.60.120.260">
    <property type="entry name" value="Galactose-binding domain-like"/>
    <property type="match status" value="2"/>
</dbReference>
<feature type="domain" description="Glycoside hydrolase family 2" evidence="9">
    <location>
        <begin position="699"/>
        <end position="793"/>
    </location>
</feature>
<dbReference type="InterPro" id="IPR013783">
    <property type="entry name" value="Ig-like_fold"/>
</dbReference>
<feature type="chain" id="PRO_5046155667" evidence="5">
    <location>
        <begin position="22"/>
        <end position="984"/>
    </location>
</feature>
<dbReference type="InterPro" id="IPR036156">
    <property type="entry name" value="Beta-gal/glucu_dom_sf"/>
</dbReference>
<dbReference type="InterPro" id="IPR032311">
    <property type="entry name" value="DUF4982"/>
</dbReference>
<evidence type="ECO:0000256" key="5">
    <source>
        <dbReference type="SAM" id="SignalP"/>
    </source>
</evidence>
<keyword evidence="3" id="KW-0326">Glycosidase</keyword>
<feature type="domain" description="DUF4982" evidence="8">
    <location>
        <begin position="619"/>
        <end position="675"/>
    </location>
</feature>
<proteinExistence type="inferred from homology"/>
<dbReference type="Proteomes" id="UP001170954">
    <property type="component" value="Unassembled WGS sequence"/>
</dbReference>
<feature type="domain" description="Glycoside hydrolase family 2 catalytic" evidence="7">
    <location>
        <begin position="313"/>
        <end position="450"/>
    </location>
</feature>
<dbReference type="SUPFAM" id="SSF49303">
    <property type="entry name" value="beta-Galactosidase/glucuronidase domain"/>
    <property type="match status" value="1"/>
</dbReference>
<keyword evidence="5" id="KW-0732">Signal</keyword>
<dbReference type="Gene3D" id="3.20.20.80">
    <property type="entry name" value="Glycosidases"/>
    <property type="match status" value="1"/>
</dbReference>
<feature type="signal peptide" evidence="5">
    <location>
        <begin position="1"/>
        <end position="21"/>
    </location>
</feature>
<dbReference type="Pfam" id="PF18565">
    <property type="entry name" value="Glyco_hydro2_C5"/>
    <property type="match status" value="1"/>
</dbReference>
<evidence type="ECO:0000259" key="7">
    <source>
        <dbReference type="Pfam" id="PF02836"/>
    </source>
</evidence>
<sequence length="984" mass="110767">MRTILLIVLTLVGLNSGSALQAQSNVTLSFNADWRLMLGEQENAQRMDLDDSEWKSVTLPHAWNEDDAFSKPIHEHSTGIAWYRKTFELPDNAPVDKVFLEFEGLRFGAEFYLNGEWIARHENGVMAVGLDISKYLKKGKNVLAIRTDNRWDYKEKATNSVFQWNDKNFNANYGGIPKNVWIHFKNNLYQTLPLYSNLKTTGTYVYAKDIDVAKRRLNLHVETEVANESGAVKNGNWQIRVYDAEGKLVKSFDKKFTIAAETKSMLSSQALLQEVDFWNWGYGYLYTVESSLSIDNKQIDSRKIKTGFRKTAFKDGMLYLNNQVIMAKGYAQRTSNEWPGVGLSVAPWLSDFSNQLMVESNANMVRWMHVSPWKQDVESCDRVGLMQMLPAGDAEKDVEGRRWEQRTELMRDVIIYYRNNPSVILYESGNESISEQHMAEMKAIRDQYDPYGGRAIGSREMLDSKLAEYGGEMLYINKSAKHPLIATEYMRDEALRKYWDEHTYPYHPEGKGPLYKGNDASDYNRNQDQFAAEAVRRWYEYWRVRPGTGKRVSSGGLNIIFSDSNTHYRGEENYRRSGEVDAMRIPKDAFFAHQVMWDGWVDPDPKGMHIVGHWNYDAGTVKDVLVVSAGDKVELFLNNKKLGTAQQSNRFLFTFPAVQFEAGELKAVSYDAKGVKLSEQTLKTAGLPSQIKLKLLHGANGIYADGNDMVMAEVEVLDENGQRCPTVNPMIDFSFAGPIDWIGGIAQGPNNYIGSTALPAEAGINRVLLRTQFGKPGTVSVKAMSNGLKADSLSFQISDIEQQGAYFQKASSENLPSYMGRGDGLGIGPLNVVRTSLPIASVTSGANQQKAQASIDDNELTDWVNDGKIENAWISYKLEKKSLIDEIDMKLNNFRSKVFPLAIYVDDQKVFDGTTTTSLGYWNAQFPAVEGSTVKIQLKGDTEGKSENQHAEIGGKKLDDGVARNDAGSTGTLSIIEIDLYKRN</sequence>
<evidence type="ECO:0000256" key="4">
    <source>
        <dbReference type="SAM" id="MobiDB-lite"/>
    </source>
</evidence>
<evidence type="ECO:0000259" key="6">
    <source>
        <dbReference type="Pfam" id="PF00703"/>
    </source>
</evidence>
<dbReference type="Pfam" id="PF16355">
    <property type="entry name" value="DUF4982"/>
    <property type="match status" value="1"/>
</dbReference>
<feature type="region of interest" description="Disordered" evidence="4">
    <location>
        <begin position="941"/>
        <end position="961"/>
    </location>
</feature>
<comment type="similarity">
    <text evidence="1">Belongs to the glycosyl hydrolase 2 family.</text>
</comment>
<keyword evidence="2" id="KW-0378">Hydrolase</keyword>
<name>A0ABT7NNY0_9SPHI</name>
<dbReference type="Gene3D" id="2.60.40.10">
    <property type="entry name" value="Immunoglobulins"/>
    <property type="match status" value="3"/>
</dbReference>
<dbReference type="InterPro" id="IPR054593">
    <property type="entry name" value="Beta-mannosidase-like_N2"/>
</dbReference>
<organism evidence="11 12">
    <name type="scientific">Sphingobacterium hotanense</name>
    <dbReference type="NCBI Taxonomy" id="649196"/>
    <lineage>
        <taxon>Bacteria</taxon>
        <taxon>Pseudomonadati</taxon>
        <taxon>Bacteroidota</taxon>
        <taxon>Sphingobacteriia</taxon>
        <taxon>Sphingobacteriales</taxon>
        <taxon>Sphingobacteriaceae</taxon>
        <taxon>Sphingobacterium</taxon>
    </lineage>
</organism>
<evidence type="ECO:0000259" key="10">
    <source>
        <dbReference type="Pfam" id="PF22666"/>
    </source>
</evidence>
<protein>
    <submittedName>
        <fullName evidence="11">DUF4982 domain-containing protein</fullName>
    </submittedName>
</protein>
<evidence type="ECO:0000259" key="9">
    <source>
        <dbReference type="Pfam" id="PF18565"/>
    </source>
</evidence>
<dbReference type="InterPro" id="IPR006102">
    <property type="entry name" value="Ig-like_GH2"/>
</dbReference>
<evidence type="ECO:0000256" key="3">
    <source>
        <dbReference type="ARBA" id="ARBA00023295"/>
    </source>
</evidence>
<dbReference type="SUPFAM" id="SSF49785">
    <property type="entry name" value="Galactose-binding domain-like"/>
    <property type="match status" value="1"/>
</dbReference>
<gene>
    <name evidence="11" type="ORF">HX018_11335</name>
</gene>
<evidence type="ECO:0000313" key="12">
    <source>
        <dbReference type="Proteomes" id="UP001170954"/>
    </source>
</evidence>
<reference evidence="11" key="2">
    <citation type="journal article" date="2022" name="Sci. Total Environ.">
        <title>Prevalence, transmission, and molecular epidemiology of tet(X)-positive bacteria among humans, animals, and environmental niches in China: An epidemiological, and genomic-based study.</title>
        <authorList>
            <person name="Dong N."/>
            <person name="Zeng Y."/>
            <person name="Cai C."/>
            <person name="Sun C."/>
            <person name="Lu J."/>
            <person name="Liu C."/>
            <person name="Zhou H."/>
            <person name="Sun Q."/>
            <person name="Shu L."/>
            <person name="Wang H."/>
            <person name="Wang Y."/>
            <person name="Wang S."/>
            <person name="Wu C."/>
            <person name="Chan E.W."/>
            <person name="Chen G."/>
            <person name="Shen Z."/>
            <person name="Chen S."/>
            <person name="Zhang R."/>
        </authorList>
    </citation>
    <scope>NUCLEOTIDE SEQUENCE</scope>
    <source>
        <strain evidence="11">R1692</strain>
    </source>
</reference>
<dbReference type="Pfam" id="PF22666">
    <property type="entry name" value="Glyco_hydro_2_N2"/>
    <property type="match status" value="1"/>
</dbReference>
<keyword evidence="12" id="KW-1185">Reference proteome</keyword>
<accession>A0ABT7NNY0</accession>
<feature type="domain" description="Glycoside hydrolase family 2 immunoglobulin-like beta-sandwich" evidence="6">
    <location>
        <begin position="212"/>
        <end position="309"/>
    </location>
</feature>
<dbReference type="InterPro" id="IPR051913">
    <property type="entry name" value="GH2_Domain-Containing"/>
</dbReference>
<dbReference type="InterPro" id="IPR017853">
    <property type="entry name" value="GH"/>
</dbReference>
<evidence type="ECO:0000313" key="11">
    <source>
        <dbReference type="EMBL" id="MDM1048826.1"/>
    </source>
</evidence>
<reference evidence="11" key="1">
    <citation type="submission" date="2020-06" db="EMBL/GenBank/DDBJ databases">
        <authorList>
            <person name="Dong N."/>
        </authorList>
    </citation>
    <scope>NUCLEOTIDE SEQUENCE</scope>
    <source>
        <strain evidence="11">R1692</strain>
    </source>
</reference>
<comment type="caution">
    <text evidence="11">The sequence shown here is derived from an EMBL/GenBank/DDBJ whole genome shotgun (WGS) entry which is preliminary data.</text>
</comment>
<evidence type="ECO:0000256" key="1">
    <source>
        <dbReference type="ARBA" id="ARBA00007401"/>
    </source>
</evidence>
<dbReference type="EMBL" id="JACAGK010000030">
    <property type="protein sequence ID" value="MDM1048826.1"/>
    <property type="molecule type" value="Genomic_DNA"/>
</dbReference>
<dbReference type="SUPFAM" id="SSF51445">
    <property type="entry name" value="(Trans)glycosidases"/>
    <property type="match status" value="1"/>
</dbReference>
<feature type="domain" description="Beta-mannosidase-like galactose-binding" evidence="10">
    <location>
        <begin position="82"/>
        <end position="165"/>
    </location>
</feature>
<evidence type="ECO:0000259" key="8">
    <source>
        <dbReference type="Pfam" id="PF16355"/>
    </source>
</evidence>
<dbReference type="InterPro" id="IPR006103">
    <property type="entry name" value="Glyco_hydro_2_cat"/>
</dbReference>
<evidence type="ECO:0000256" key="2">
    <source>
        <dbReference type="ARBA" id="ARBA00022801"/>
    </source>
</evidence>
<dbReference type="InterPro" id="IPR008979">
    <property type="entry name" value="Galactose-bd-like_sf"/>
</dbReference>
<dbReference type="Pfam" id="PF02836">
    <property type="entry name" value="Glyco_hydro_2_C"/>
    <property type="match status" value="1"/>
</dbReference>
<dbReference type="PANTHER" id="PTHR42732">
    <property type="entry name" value="BETA-GALACTOSIDASE"/>
    <property type="match status" value="1"/>
</dbReference>
<dbReference type="Pfam" id="PF00703">
    <property type="entry name" value="Glyco_hydro_2"/>
    <property type="match status" value="1"/>
</dbReference>